<reference evidence="6" key="2">
    <citation type="journal article" date="2021" name="PeerJ">
        <title>Extensive microbial diversity within the chicken gut microbiome revealed by metagenomics and culture.</title>
        <authorList>
            <person name="Gilroy R."/>
            <person name="Ravi A."/>
            <person name="Getino M."/>
            <person name="Pursley I."/>
            <person name="Horton D.L."/>
            <person name="Alikhan N.F."/>
            <person name="Baker D."/>
            <person name="Gharbi K."/>
            <person name="Hall N."/>
            <person name="Watson M."/>
            <person name="Adriaenssens E.M."/>
            <person name="Foster-Nyarko E."/>
            <person name="Jarju S."/>
            <person name="Secka A."/>
            <person name="Antonio M."/>
            <person name="Oren A."/>
            <person name="Chaudhuri R.R."/>
            <person name="La Ragione R."/>
            <person name="Hildebrand F."/>
            <person name="Pallen M.J."/>
        </authorList>
    </citation>
    <scope>NUCLEOTIDE SEQUENCE</scope>
    <source>
        <strain evidence="6">B1-20833</strain>
    </source>
</reference>
<dbReference type="PANTHER" id="PTHR13370:SF3">
    <property type="entry name" value="TRNA (GUANINE(10)-N2)-METHYLTRANSFERASE HOMOLOG"/>
    <property type="match status" value="1"/>
</dbReference>
<comment type="similarity">
    <text evidence="1 4">Belongs to the N(4)/N(6)-methyltransferase family.</text>
</comment>
<evidence type="ECO:0000256" key="1">
    <source>
        <dbReference type="ARBA" id="ARBA00006594"/>
    </source>
</evidence>
<proteinExistence type="inferred from homology"/>
<dbReference type="InterPro" id="IPR001091">
    <property type="entry name" value="RM_Methyltransferase"/>
</dbReference>
<sequence>MDINVIYKEDCLTGLGRIPDGIVDLVFTDPPYYQNRAGNLTGLKNHKDVITEFKFDGFASEEEYLGFMEKVIREMYRVCKDGASGYMWCGDDYVSFLNRIVERAGFQFRKVIHWHKTNPFPAISTRKMFANSMEMCIHFSKGSPKAWNFKTVNEMHNFIESPVCMGAERMKHETQKPLRVCTPYIEISSDPGDIVLDPFMGSGTTAIASMMLGRRFIGFEMEDRYCSIIKERFCRYLEKNPGIPEGGSPRLIEE</sequence>
<dbReference type="Pfam" id="PF01555">
    <property type="entry name" value="N6_N4_Mtase"/>
    <property type="match status" value="1"/>
</dbReference>
<dbReference type="EMBL" id="JADIMI010000073">
    <property type="protein sequence ID" value="MBO8452765.1"/>
    <property type="molecule type" value="Genomic_DNA"/>
</dbReference>
<dbReference type="AlphaFoldDB" id="A0A9D9EWC9"/>
<gene>
    <name evidence="6" type="ORF">IAC06_07800</name>
</gene>
<dbReference type="PANTHER" id="PTHR13370">
    <property type="entry name" value="RNA METHYLASE-RELATED"/>
    <property type="match status" value="1"/>
</dbReference>
<evidence type="ECO:0000256" key="4">
    <source>
        <dbReference type="RuleBase" id="RU362026"/>
    </source>
</evidence>
<evidence type="ECO:0000256" key="3">
    <source>
        <dbReference type="ARBA" id="ARBA00022679"/>
    </source>
</evidence>
<dbReference type="Gene3D" id="3.40.50.150">
    <property type="entry name" value="Vaccinia Virus protein VP39"/>
    <property type="match status" value="1"/>
</dbReference>
<dbReference type="PROSITE" id="PS00092">
    <property type="entry name" value="N6_MTASE"/>
    <property type="match status" value="1"/>
</dbReference>
<organism evidence="6 7">
    <name type="scientific">Candidatus Cryptobacteroides intestinavium</name>
    <dbReference type="NCBI Taxonomy" id="2840766"/>
    <lineage>
        <taxon>Bacteria</taxon>
        <taxon>Pseudomonadati</taxon>
        <taxon>Bacteroidota</taxon>
        <taxon>Bacteroidia</taxon>
        <taxon>Bacteroidales</taxon>
        <taxon>Candidatus Cryptobacteroides</taxon>
    </lineage>
</organism>
<dbReference type="Proteomes" id="UP000823661">
    <property type="component" value="Unassembled WGS sequence"/>
</dbReference>
<reference evidence="6" key="1">
    <citation type="submission" date="2020-10" db="EMBL/GenBank/DDBJ databases">
        <authorList>
            <person name="Gilroy R."/>
        </authorList>
    </citation>
    <scope>NUCLEOTIDE SEQUENCE</scope>
    <source>
        <strain evidence="6">B1-20833</strain>
    </source>
</reference>
<dbReference type="GO" id="GO:0032259">
    <property type="term" value="P:methylation"/>
    <property type="evidence" value="ECO:0007669"/>
    <property type="project" value="UniProtKB-KW"/>
</dbReference>
<comment type="caution">
    <text evidence="6">The sequence shown here is derived from an EMBL/GenBank/DDBJ whole genome shotgun (WGS) entry which is preliminary data.</text>
</comment>
<dbReference type="InterPro" id="IPR002941">
    <property type="entry name" value="DNA_methylase_N4/N6"/>
</dbReference>
<evidence type="ECO:0000313" key="6">
    <source>
        <dbReference type="EMBL" id="MBO8452765.1"/>
    </source>
</evidence>
<dbReference type="SUPFAM" id="SSF53335">
    <property type="entry name" value="S-adenosyl-L-methionine-dependent methyltransferases"/>
    <property type="match status" value="1"/>
</dbReference>
<protein>
    <recommendedName>
        <fullName evidence="4">Methyltransferase</fullName>
        <ecNumber evidence="4">2.1.1.-</ecNumber>
    </recommendedName>
</protein>
<evidence type="ECO:0000259" key="5">
    <source>
        <dbReference type="Pfam" id="PF01555"/>
    </source>
</evidence>
<dbReference type="GO" id="GO:0005737">
    <property type="term" value="C:cytoplasm"/>
    <property type="evidence" value="ECO:0007669"/>
    <property type="project" value="TreeGrafter"/>
</dbReference>
<dbReference type="GO" id="GO:0008170">
    <property type="term" value="F:N-methyltransferase activity"/>
    <property type="evidence" value="ECO:0007669"/>
    <property type="project" value="InterPro"/>
</dbReference>
<evidence type="ECO:0000256" key="2">
    <source>
        <dbReference type="ARBA" id="ARBA00022603"/>
    </source>
</evidence>
<name>A0A9D9EWC9_9BACT</name>
<dbReference type="EC" id="2.1.1.-" evidence="4"/>
<keyword evidence="3" id="KW-0808">Transferase</keyword>
<dbReference type="InterPro" id="IPR002052">
    <property type="entry name" value="DNA_methylase_N6_adenine_CS"/>
</dbReference>
<dbReference type="PRINTS" id="PR00508">
    <property type="entry name" value="S21N4MTFRASE"/>
</dbReference>
<dbReference type="InterPro" id="IPR029063">
    <property type="entry name" value="SAM-dependent_MTases_sf"/>
</dbReference>
<keyword evidence="2" id="KW-0489">Methyltransferase</keyword>
<dbReference type="GO" id="GO:0003677">
    <property type="term" value="F:DNA binding"/>
    <property type="evidence" value="ECO:0007669"/>
    <property type="project" value="InterPro"/>
</dbReference>
<accession>A0A9D9EWC9</accession>
<evidence type="ECO:0000313" key="7">
    <source>
        <dbReference type="Proteomes" id="UP000823661"/>
    </source>
</evidence>
<feature type="domain" description="DNA methylase N-4/N-6" evidence="5">
    <location>
        <begin position="23"/>
        <end position="231"/>
    </location>
</feature>